<dbReference type="Pfam" id="PF18603">
    <property type="entry name" value="LAL_C2"/>
    <property type="match status" value="1"/>
</dbReference>
<evidence type="ECO:0000313" key="8">
    <source>
        <dbReference type="Proteomes" id="UP001368500"/>
    </source>
</evidence>
<evidence type="ECO:0000313" key="7">
    <source>
        <dbReference type="EMBL" id="MEK8025244.1"/>
    </source>
</evidence>
<dbReference type="Gene3D" id="3.30.1490.20">
    <property type="entry name" value="ATP-grasp fold, A domain"/>
    <property type="match status" value="1"/>
</dbReference>
<keyword evidence="3 5" id="KW-0067">ATP-binding</keyword>
<dbReference type="Gene3D" id="3.30.470.20">
    <property type="entry name" value="ATP-grasp fold, B domain"/>
    <property type="match status" value="1"/>
</dbReference>
<dbReference type="InterPro" id="IPR011095">
    <property type="entry name" value="Dala_Dala_lig_C"/>
</dbReference>
<sequence>MNRPTILLLGAGQEQCIAIDEARSQGWRTVAVDGSAQAPGLALADAGHVADIRDVAALVGIGRAEQVQGVFCHAVEIPEVVAEVARALGLPGLAPATAHRCTHKATRIAALRAAGIPVADFAAVDNRQALVETARRFGFPLVLKPVDNAGSRGVQVVHDEAALRIAYDEAMQHSRSAEVLIERVLQGPQISTESVVWQGRVHTFAFADRHYAEPAFWAPYFIEDGIDFPSTLPAAQQQAVHALVERTVAALGIDFGAAKGDILIHDGVPHIIEMACRTSGGWFGAGSIPAATGVNALRPLMQMALGLTPDLDALTPTRQLGCAQRYWIPRGPGIFRHADGLDAVAGMPGVQRFNHFFPAPGTRLDKAQHHAQRHAQVICTAPTREAAIARAEAAIAAIHTEVSPA</sequence>
<evidence type="ECO:0000256" key="5">
    <source>
        <dbReference type="PROSITE-ProRule" id="PRU00409"/>
    </source>
</evidence>
<feature type="domain" description="ATP-grasp" evidence="6">
    <location>
        <begin position="108"/>
        <end position="305"/>
    </location>
</feature>
<keyword evidence="4" id="KW-0961">Cell wall biogenesis/degradation</keyword>
<dbReference type="EMBL" id="JBBUTF010000004">
    <property type="protein sequence ID" value="MEK8025244.1"/>
    <property type="molecule type" value="Genomic_DNA"/>
</dbReference>
<gene>
    <name evidence="7" type="ORF">AACH11_04615</name>
</gene>
<dbReference type="PANTHER" id="PTHR43585:SF2">
    <property type="entry name" value="ATP-GRASP ENZYME FSQD"/>
    <property type="match status" value="1"/>
</dbReference>
<evidence type="ECO:0000259" key="6">
    <source>
        <dbReference type="PROSITE" id="PS50975"/>
    </source>
</evidence>
<evidence type="ECO:0000256" key="1">
    <source>
        <dbReference type="ARBA" id="ARBA00022598"/>
    </source>
</evidence>
<dbReference type="Gene3D" id="3.40.50.20">
    <property type="match status" value="1"/>
</dbReference>
<dbReference type="PANTHER" id="PTHR43585">
    <property type="entry name" value="FUMIPYRROLE BIOSYNTHESIS PROTEIN C"/>
    <property type="match status" value="1"/>
</dbReference>
<evidence type="ECO:0000256" key="3">
    <source>
        <dbReference type="ARBA" id="ARBA00022840"/>
    </source>
</evidence>
<comment type="caution">
    <text evidence="7">The sequence shown here is derived from an EMBL/GenBank/DDBJ whole genome shotgun (WGS) entry which is preliminary data.</text>
</comment>
<dbReference type="InterPro" id="IPR016185">
    <property type="entry name" value="PreATP-grasp_dom_sf"/>
</dbReference>
<dbReference type="Pfam" id="PF07478">
    <property type="entry name" value="Dala_Dala_lig_C"/>
    <property type="match status" value="1"/>
</dbReference>
<evidence type="ECO:0000256" key="2">
    <source>
        <dbReference type="ARBA" id="ARBA00022741"/>
    </source>
</evidence>
<dbReference type="InterPro" id="IPR013815">
    <property type="entry name" value="ATP_grasp_subdomain_1"/>
</dbReference>
<reference evidence="7 8" key="1">
    <citation type="submission" date="2024-04" db="EMBL/GenBank/DDBJ databases">
        <title>Novel species of the genus Ideonella isolated from streams.</title>
        <authorList>
            <person name="Lu H."/>
        </authorList>
    </citation>
    <scope>NUCLEOTIDE SEQUENCE [LARGE SCALE GENOMIC DNA]</scope>
    <source>
        <strain evidence="7 8">BYS139W</strain>
    </source>
</reference>
<dbReference type="SMART" id="SM01209">
    <property type="entry name" value="GARS_A"/>
    <property type="match status" value="1"/>
</dbReference>
<proteinExistence type="predicted"/>
<protein>
    <submittedName>
        <fullName evidence="7">ATP-grasp domain-containing protein</fullName>
    </submittedName>
</protein>
<dbReference type="PROSITE" id="PS50975">
    <property type="entry name" value="ATP_GRASP"/>
    <property type="match status" value="1"/>
</dbReference>
<organism evidence="7 8">
    <name type="scientific">Pseudaquabacterium rugosum</name>
    <dbReference type="NCBI Taxonomy" id="2984194"/>
    <lineage>
        <taxon>Bacteria</taxon>
        <taxon>Pseudomonadati</taxon>
        <taxon>Pseudomonadota</taxon>
        <taxon>Betaproteobacteria</taxon>
        <taxon>Burkholderiales</taxon>
        <taxon>Sphaerotilaceae</taxon>
        <taxon>Pseudaquabacterium</taxon>
    </lineage>
</organism>
<dbReference type="SUPFAM" id="SSF52440">
    <property type="entry name" value="PreATP-grasp domain"/>
    <property type="match status" value="1"/>
</dbReference>
<dbReference type="RefSeq" id="WP_341373032.1">
    <property type="nucleotide sequence ID" value="NZ_JBBUTF010000004.1"/>
</dbReference>
<evidence type="ECO:0000256" key="4">
    <source>
        <dbReference type="ARBA" id="ARBA00023316"/>
    </source>
</evidence>
<keyword evidence="2 5" id="KW-0547">Nucleotide-binding</keyword>
<dbReference type="SUPFAM" id="SSF56059">
    <property type="entry name" value="Glutathione synthetase ATP-binding domain-like"/>
    <property type="match status" value="1"/>
</dbReference>
<keyword evidence="1" id="KW-0436">Ligase</keyword>
<dbReference type="InterPro" id="IPR052032">
    <property type="entry name" value="ATP-dep_AA_Ligase"/>
</dbReference>
<dbReference type="InterPro" id="IPR011761">
    <property type="entry name" value="ATP-grasp"/>
</dbReference>
<name>A0ABU9B7W4_9BURK</name>
<accession>A0ABU9B7W4</accession>
<keyword evidence="8" id="KW-1185">Reference proteome</keyword>
<dbReference type="InterPro" id="IPR040570">
    <property type="entry name" value="LAL_C2"/>
</dbReference>
<dbReference type="Proteomes" id="UP001368500">
    <property type="component" value="Unassembled WGS sequence"/>
</dbReference>